<evidence type="ECO:0000256" key="2">
    <source>
        <dbReference type="ARBA" id="ARBA00016337"/>
    </source>
</evidence>
<evidence type="ECO:0000256" key="11">
    <source>
        <dbReference type="PIRSR" id="PIRSR006268-2"/>
    </source>
</evidence>
<keyword evidence="4 10" id="KW-0808">Transferase</keyword>
<dbReference type="Pfam" id="PF02424">
    <property type="entry name" value="ApbE"/>
    <property type="match status" value="1"/>
</dbReference>
<dbReference type="GO" id="GO:0016740">
    <property type="term" value="F:transferase activity"/>
    <property type="evidence" value="ECO:0007669"/>
    <property type="project" value="UniProtKB-UniRule"/>
</dbReference>
<evidence type="ECO:0000256" key="9">
    <source>
        <dbReference type="ARBA" id="ARBA00048540"/>
    </source>
</evidence>
<evidence type="ECO:0000256" key="12">
    <source>
        <dbReference type="RuleBase" id="RU363002"/>
    </source>
</evidence>
<dbReference type="PIRSF" id="PIRSF006268">
    <property type="entry name" value="ApbE"/>
    <property type="match status" value="1"/>
</dbReference>
<protein>
    <recommendedName>
        <fullName evidence="2 10">FAD:protein FMN transferase</fullName>
        <ecNumber evidence="1 10">2.7.1.180</ecNumber>
    </recommendedName>
    <alternativeName>
        <fullName evidence="8 10">Flavin transferase</fullName>
    </alternativeName>
</protein>
<keyword evidence="3 10" id="KW-0285">Flavoprotein</keyword>
<evidence type="ECO:0000256" key="1">
    <source>
        <dbReference type="ARBA" id="ARBA00011955"/>
    </source>
</evidence>
<dbReference type="PANTHER" id="PTHR30040">
    <property type="entry name" value="THIAMINE BIOSYNTHESIS LIPOPROTEIN APBE"/>
    <property type="match status" value="1"/>
</dbReference>
<feature type="binding site" evidence="11">
    <location>
        <position position="292"/>
    </location>
    <ligand>
        <name>Mg(2+)</name>
        <dbReference type="ChEBI" id="CHEBI:18420"/>
    </ligand>
</feature>
<reference evidence="13 14" key="1">
    <citation type="journal article" date="2014" name="Appl. Environ. Microbiol.">
        <title>Profile of Secreted Hydrolases, Associated Proteins, and SlpA in Thermoanaerobacterium saccharolyticum during the Degradation of Hemicellulose.</title>
        <authorList>
            <person name="Currie D.H."/>
            <person name="Guss A.M."/>
            <person name="Herring C.D."/>
            <person name="Giannone R.J."/>
            <person name="Johnson C.M."/>
            <person name="Lankford P.K."/>
            <person name="Brown S.D."/>
            <person name="Hettich R.L."/>
            <person name="Lynd L.R."/>
        </authorList>
    </citation>
    <scope>NUCLEOTIDE SEQUENCE [LARGE SCALE GENOMIC DNA]</scope>
    <source>
        <strain evidence="14">DSM 8691 / JW/SL-YS485</strain>
    </source>
</reference>
<dbReference type="KEGG" id="tsh:Tsac_1303"/>
<comment type="cofactor">
    <cofactor evidence="11">
        <name>Mg(2+)</name>
        <dbReference type="ChEBI" id="CHEBI:18420"/>
    </cofactor>
    <cofactor evidence="11">
        <name>Mn(2+)</name>
        <dbReference type="ChEBI" id="CHEBI:29035"/>
    </cofactor>
    <text evidence="11">Magnesium. Can also use manganese.</text>
</comment>
<comment type="similarity">
    <text evidence="10 12">Belongs to the ApbE family.</text>
</comment>
<keyword evidence="12" id="KW-0472">Membrane</keyword>
<organism evidence="13 14">
    <name type="scientific">Thermoanaerobacterium saccharolyticum (strain DSM 8691 / JW/SL-YS485)</name>
    <dbReference type="NCBI Taxonomy" id="1094508"/>
    <lineage>
        <taxon>Bacteria</taxon>
        <taxon>Bacillati</taxon>
        <taxon>Bacillota</taxon>
        <taxon>Clostridia</taxon>
        <taxon>Thermoanaerobacterales</taxon>
        <taxon>Thermoanaerobacteraceae</taxon>
        <taxon>Thermoanaerobacterium</taxon>
    </lineage>
</organism>
<keyword evidence="12 13" id="KW-0449">Lipoprotein</keyword>
<evidence type="ECO:0000256" key="10">
    <source>
        <dbReference type="PIRNR" id="PIRNR006268"/>
    </source>
</evidence>
<comment type="catalytic activity">
    <reaction evidence="9 10 12">
        <text>L-threonyl-[protein] + FAD = FMN-L-threonyl-[protein] + AMP + H(+)</text>
        <dbReference type="Rhea" id="RHEA:36847"/>
        <dbReference type="Rhea" id="RHEA-COMP:11060"/>
        <dbReference type="Rhea" id="RHEA-COMP:11061"/>
        <dbReference type="ChEBI" id="CHEBI:15378"/>
        <dbReference type="ChEBI" id="CHEBI:30013"/>
        <dbReference type="ChEBI" id="CHEBI:57692"/>
        <dbReference type="ChEBI" id="CHEBI:74257"/>
        <dbReference type="ChEBI" id="CHEBI:456215"/>
        <dbReference type="EC" id="2.7.1.180"/>
    </reaction>
</comment>
<comment type="function">
    <text evidence="12">Flavin transferase that catalyzes the transfer of the FMN moiety of FAD and its covalent binding to the hydroxyl group of a threonine residue in a target flavoprotein.</text>
</comment>
<evidence type="ECO:0000256" key="4">
    <source>
        <dbReference type="ARBA" id="ARBA00022679"/>
    </source>
</evidence>
<dbReference type="GO" id="GO:0005886">
    <property type="term" value="C:plasma membrane"/>
    <property type="evidence" value="ECO:0007669"/>
    <property type="project" value="UniProtKB-SubCell"/>
</dbReference>
<evidence type="ECO:0000256" key="3">
    <source>
        <dbReference type="ARBA" id="ARBA00022630"/>
    </source>
</evidence>
<dbReference type="EMBL" id="CP003184">
    <property type="protein sequence ID" value="AFK86314.1"/>
    <property type="molecule type" value="Genomic_DNA"/>
</dbReference>
<dbReference type="PROSITE" id="PS51257">
    <property type="entry name" value="PROKAR_LIPOPROTEIN"/>
    <property type="match status" value="1"/>
</dbReference>
<name>I3VUW9_THESW</name>
<feature type="binding site" evidence="11">
    <location>
        <position position="175"/>
    </location>
    <ligand>
        <name>Mg(2+)</name>
        <dbReference type="ChEBI" id="CHEBI:18420"/>
    </ligand>
</feature>
<evidence type="ECO:0000313" key="14">
    <source>
        <dbReference type="Proteomes" id="UP000006178"/>
    </source>
</evidence>
<sequence>MMNHLIKKVVAIIVTMLIAVSVVGCGNNDQQYTRTDFMMDTVMQVTAYGRNAKKAVDESMNKLREIDNLMSSQKSGSDVQKINDNAGVKYVKVNPETFYVIKTALKYSKISDGYFDITVAPLVNLWGIGTDHAHVPTESQIKDAMKYINYKDVLLDEKNDEVKLSRKGMAIDLGGIAKGFAADEVENIMKENGIKHALINLGGSSVYLYGSKPDGSNWNIGIQNPFGDKGTYFAIVSGKDMLIDTSGNYERYFIQNGKRYHHILNPFTGYPAESGVVSTTIVSSNIKSIDADALSTITFILGVDKGMKLIESMPGVDAIFVTPDYKVYATSGLKGKLKITDSRFKLYENR</sequence>
<evidence type="ECO:0000256" key="7">
    <source>
        <dbReference type="ARBA" id="ARBA00022842"/>
    </source>
</evidence>
<dbReference type="Proteomes" id="UP000006178">
    <property type="component" value="Chromosome"/>
</dbReference>
<dbReference type="InterPro" id="IPR024932">
    <property type="entry name" value="ApbE"/>
</dbReference>
<keyword evidence="7 10" id="KW-0460">Magnesium</keyword>
<dbReference type="InterPro" id="IPR003374">
    <property type="entry name" value="ApbE-like_sf"/>
</dbReference>
<keyword evidence="6 10" id="KW-0274">FAD</keyword>
<dbReference type="PANTHER" id="PTHR30040:SF2">
    <property type="entry name" value="FAD:PROTEIN FMN TRANSFERASE"/>
    <property type="match status" value="1"/>
</dbReference>
<accession>I3VUW9</accession>
<dbReference type="STRING" id="1094508.Tsac_1303"/>
<dbReference type="PATRIC" id="fig|1094508.3.peg.1317"/>
<dbReference type="AlphaFoldDB" id="I3VUW9"/>
<keyword evidence="5 10" id="KW-0479">Metal-binding</keyword>
<keyword evidence="12" id="KW-0997">Cell inner membrane</keyword>
<evidence type="ECO:0000313" key="13">
    <source>
        <dbReference type="EMBL" id="AFK86314.1"/>
    </source>
</evidence>
<comment type="subcellular location">
    <subcellularLocation>
        <location evidence="12">Cell inner membrane</location>
        <topology evidence="12">Lipid-anchor</topology>
        <orientation evidence="12">Periplasmic side</orientation>
    </subcellularLocation>
</comment>
<keyword evidence="14" id="KW-1185">Reference proteome</keyword>
<dbReference type="EC" id="2.7.1.180" evidence="1 10"/>
<evidence type="ECO:0000256" key="8">
    <source>
        <dbReference type="ARBA" id="ARBA00031306"/>
    </source>
</evidence>
<dbReference type="eggNOG" id="COG1477">
    <property type="taxonomic scope" value="Bacteria"/>
</dbReference>
<dbReference type="BioCyc" id="TSAC1094508:GLMA-1327-MONOMER"/>
<feature type="binding site" evidence="11">
    <location>
        <position position="296"/>
    </location>
    <ligand>
        <name>Mg(2+)</name>
        <dbReference type="ChEBI" id="CHEBI:18420"/>
    </ligand>
</feature>
<evidence type="ECO:0000256" key="6">
    <source>
        <dbReference type="ARBA" id="ARBA00022827"/>
    </source>
</evidence>
<dbReference type="Gene3D" id="3.10.520.10">
    <property type="entry name" value="ApbE-like domains"/>
    <property type="match status" value="1"/>
</dbReference>
<dbReference type="GO" id="GO:0046872">
    <property type="term" value="F:metal ion binding"/>
    <property type="evidence" value="ECO:0007669"/>
    <property type="project" value="UniProtKB-UniRule"/>
</dbReference>
<keyword evidence="12" id="KW-1003">Cell membrane</keyword>
<gene>
    <name evidence="13" type="ordered locus">Tsac_1303</name>
</gene>
<dbReference type="SUPFAM" id="SSF143631">
    <property type="entry name" value="ApbE-like"/>
    <property type="match status" value="1"/>
</dbReference>
<evidence type="ECO:0000256" key="5">
    <source>
        <dbReference type="ARBA" id="ARBA00022723"/>
    </source>
</evidence>
<proteinExistence type="inferred from homology"/>